<keyword evidence="14" id="KW-1185">Reference proteome</keyword>
<dbReference type="GO" id="GO:0003954">
    <property type="term" value="F:NADH dehydrogenase activity"/>
    <property type="evidence" value="ECO:0007669"/>
    <property type="project" value="TreeGrafter"/>
</dbReference>
<dbReference type="Proteomes" id="UP000616769">
    <property type="component" value="Unassembled WGS sequence"/>
</dbReference>
<dbReference type="Pfam" id="PF01257">
    <property type="entry name" value="2Fe-2S_thioredx"/>
    <property type="match status" value="1"/>
</dbReference>
<keyword evidence="5 9" id="KW-0408">Iron</keyword>
<dbReference type="OrthoDB" id="10254187at2759"/>
<dbReference type="EMBL" id="JXLN01012288">
    <property type="protein sequence ID" value="KPM08286.1"/>
    <property type="molecule type" value="Genomic_DNA"/>
</dbReference>
<dbReference type="FunFam" id="1.10.10.1590:FF:000001">
    <property type="entry name" value="NADH-quinone oxidoreductase subunit E"/>
    <property type="match status" value="1"/>
</dbReference>
<feature type="binding site" evidence="9">
    <location>
        <position position="133"/>
    </location>
    <ligand>
        <name>[2Fe-2S] cluster</name>
        <dbReference type="ChEBI" id="CHEBI:190135"/>
    </ligand>
</feature>
<dbReference type="VEuPathDB" id="VectorBase:SSCA010521"/>
<keyword evidence="4" id="KW-1278">Translocase</keyword>
<proteinExistence type="inferred from homology"/>
<keyword evidence="2 9" id="KW-0001">2Fe-2S</keyword>
<evidence type="ECO:0000256" key="3">
    <source>
        <dbReference type="ARBA" id="ARBA00022723"/>
    </source>
</evidence>
<sequence>MLKRSISSLILKSRNHLNNNPLECNQRFLSDALFVHRDTDVDAKTFEFDATNKRRAEAILKNYPIEFRAAAVIPLLDLAQRQYGWLPLKAMNYVADFIGMPRMRVYEVATFYTMFNRSPVGKYHVQVCTTTPCMLRGAEEILEACKEYCGNDPNFTIGEVECAGACVNAPMLSVNDDYYEDLTKEDVKHIIEELKNGRKPKPGPSERSGRFCCEPKGGLTSLTSPPYGPGFKVRSDL</sequence>
<dbReference type="GO" id="GO:0006120">
    <property type="term" value="P:mitochondrial electron transport, NADH to ubiquinone"/>
    <property type="evidence" value="ECO:0007669"/>
    <property type="project" value="UniProtKB-ARBA"/>
</dbReference>
<reference evidence="14" key="2">
    <citation type="journal article" date="2020" name="PLoS Negl. Trop. Dis.">
        <title>High-quality nuclear genome for Sarcoptes scabiei-A critical resource for a neglected parasite.</title>
        <authorList>
            <person name="Korhonen P.K."/>
            <person name="Gasser R.B."/>
            <person name="Ma G."/>
            <person name="Wang T."/>
            <person name="Stroehlein A.J."/>
            <person name="Young N.D."/>
            <person name="Ang C.S."/>
            <person name="Fernando D.D."/>
            <person name="Lu H.C."/>
            <person name="Taylor S."/>
            <person name="Reynolds S.L."/>
            <person name="Mofiz E."/>
            <person name="Najaraj S.H."/>
            <person name="Gowda H."/>
            <person name="Madugundu A."/>
            <person name="Renuse S."/>
            <person name="Holt D."/>
            <person name="Pandey A."/>
            <person name="Papenfuss A.T."/>
            <person name="Fischer K."/>
        </authorList>
    </citation>
    <scope>NUCLEOTIDE SEQUENCE [LARGE SCALE GENOMIC DNA]</scope>
</reference>
<dbReference type="EnsemblMetazoa" id="SSS_1319s_mrna">
    <property type="protein sequence ID" value="KAF7488360.1"/>
    <property type="gene ID" value="SSS_1319"/>
</dbReference>
<dbReference type="AlphaFoldDB" id="A0A132ABC4"/>
<dbReference type="GO" id="GO:0051537">
    <property type="term" value="F:2 iron, 2 sulfur cluster binding"/>
    <property type="evidence" value="ECO:0007669"/>
    <property type="project" value="UniProtKB-KW"/>
</dbReference>
<evidence type="ECO:0000256" key="8">
    <source>
        <dbReference type="ARBA" id="ARBA00034078"/>
    </source>
</evidence>
<dbReference type="GO" id="GO:0046872">
    <property type="term" value="F:metal ion binding"/>
    <property type="evidence" value="ECO:0007669"/>
    <property type="project" value="UniProtKB-KW"/>
</dbReference>
<evidence type="ECO:0000313" key="15">
    <source>
        <dbReference type="Proteomes" id="UP000616769"/>
    </source>
</evidence>
<evidence type="ECO:0000313" key="12">
    <source>
        <dbReference type="EMBL" id="KPM08286.1"/>
    </source>
</evidence>
<keyword evidence="6 9" id="KW-0411">Iron-sulfur</keyword>
<reference evidence="13" key="4">
    <citation type="submission" date="2022-06" db="UniProtKB">
        <authorList>
            <consortium name="EnsemblMetazoa"/>
        </authorList>
    </citation>
    <scope>IDENTIFICATION</scope>
</reference>
<dbReference type="InterPro" id="IPR042128">
    <property type="entry name" value="NuoE_dom"/>
</dbReference>
<evidence type="ECO:0000256" key="1">
    <source>
        <dbReference type="ARBA" id="ARBA00010643"/>
    </source>
</evidence>
<evidence type="ECO:0000256" key="2">
    <source>
        <dbReference type="ARBA" id="ARBA00022714"/>
    </source>
</evidence>
<comment type="cofactor">
    <cofactor evidence="8">
        <name>[2Fe-2S] cluster</name>
        <dbReference type="ChEBI" id="CHEBI:190135"/>
    </cofactor>
</comment>
<reference evidence="11" key="3">
    <citation type="submission" date="2020-01" db="EMBL/GenBank/DDBJ databases">
        <authorList>
            <person name="Korhonen P.K.K."/>
            <person name="Guangxu M.G."/>
            <person name="Wang T.W."/>
            <person name="Stroehlein A.J.S."/>
            <person name="Young N.D."/>
            <person name="Ang C.-S.A."/>
            <person name="Fernando D.W.F."/>
            <person name="Lu H.L."/>
            <person name="Taylor S.T."/>
            <person name="Ehtesham M.E.M."/>
            <person name="Najaraj S.H.N."/>
            <person name="Harsha G.H.G."/>
            <person name="Madugundu A.M."/>
            <person name="Renuse S.R."/>
            <person name="Holt D.H."/>
            <person name="Pandey A.P."/>
            <person name="Papenfuss A.P."/>
            <person name="Gasser R.B.G."/>
            <person name="Fischer K.F."/>
        </authorList>
    </citation>
    <scope>NUCLEOTIDE SEQUENCE</scope>
    <source>
        <strain evidence="11">SSS_KF_BRIS2020</strain>
    </source>
</reference>
<comment type="similarity">
    <text evidence="1">Belongs to the complex I 24 kDa subunit family.</text>
</comment>
<evidence type="ECO:0000256" key="7">
    <source>
        <dbReference type="ARBA" id="ARBA00023027"/>
    </source>
</evidence>
<evidence type="ECO:0000256" key="5">
    <source>
        <dbReference type="ARBA" id="ARBA00023004"/>
    </source>
</evidence>
<dbReference type="Gene3D" id="1.10.10.1590">
    <property type="entry name" value="NADH-quinone oxidoreductase subunit E"/>
    <property type="match status" value="1"/>
</dbReference>
<evidence type="ECO:0000256" key="9">
    <source>
        <dbReference type="PIRSR" id="PIRSR000216-1"/>
    </source>
</evidence>
<dbReference type="InterPro" id="IPR041921">
    <property type="entry name" value="NuoE_N"/>
</dbReference>
<keyword evidence="11" id="KW-0830">Ubiquinone</keyword>
<dbReference type="SUPFAM" id="SSF52833">
    <property type="entry name" value="Thioredoxin-like"/>
    <property type="match status" value="1"/>
</dbReference>
<dbReference type="GO" id="GO:1902494">
    <property type="term" value="C:catalytic complex"/>
    <property type="evidence" value="ECO:0007669"/>
    <property type="project" value="UniProtKB-ARBA"/>
</dbReference>
<gene>
    <name evidence="12" type="ORF">QR98_0068020</name>
    <name evidence="11" type="ORF">SSS_1319</name>
</gene>
<evidence type="ECO:0000313" key="13">
    <source>
        <dbReference type="EnsemblMetazoa" id="KAF7488360.1"/>
    </source>
</evidence>
<feature type="region of interest" description="Disordered" evidence="10">
    <location>
        <begin position="216"/>
        <end position="237"/>
    </location>
</feature>
<organism evidence="12 15">
    <name type="scientific">Sarcoptes scabiei</name>
    <name type="common">Itch mite</name>
    <name type="synonym">Acarus scabiei</name>
    <dbReference type="NCBI Taxonomy" id="52283"/>
    <lineage>
        <taxon>Eukaryota</taxon>
        <taxon>Metazoa</taxon>
        <taxon>Ecdysozoa</taxon>
        <taxon>Arthropoda</taxon>
        <taxon>Chelicerata</taxon>
        <taxon>Arachnida</taxon>
        <taxon>Acari</taxon>
        <taxon>Acariformes</taxon>
        <taxon>Sarcoptiformes</taxon>
        <taxon>Astigmata</taxon>
        <taxon>Psoroptidia</taxon>
        <taxon>Sarcoptoidea</taxon>
        <taxon>Sarcoptidae</taxon>
        <taxon>Sarcoptinae</taxon>
        <taxon>Sarcoptes</taxon>
    </lineage>
</organism>
<comment type="cofactor">
    <cofactor evidence="9">
        <name>[2Fe-2S] cluster</name>
        <dbReference type="ChEBI" id="CHEBI:190135"/>
    </cofactor>
    <text evidence="9">Binds 1 [2Fe-2S] cluster.</text>
</comment>
<protein>
    <submittedName>
        <fullName evidence="11 12">NADH dehydrogenase [ubiquinone] flavoprotein 2, mitochondrial</fullName>
    </submittedName>
</protein>
<evidence type="ECO:0000313" key="11">
    <source>
        <dbReference type="EMBL" id="KAF7488360.1"/>
    </source>
</evidence>
<name>A0A132ABC4_SARSC</name>
<dbReference type="GO" id="GO:0005743">
    <property type="term" value="C:mitochondrial inner membrane"/>
    <property type="evidence" value="ECO:0007669"/>
    <property type="project" value="UniProtKB-ARBA"/>
</dbReference>
<dbReference type="Gene3D" id="3.40.30.10">
    <property type="entry name" value="Glutaredoxin"/>
    <property type="match status" value="1"/>
</dbReference>
<dbReference type="NCBIfam" id="TIGR01958">
    <property type="entry name" value="nuoE_fam"/>
    <property type="match status" value="1"/>
</dbReference>
<keyword evidence="7" id="KW-0520">NAD</keyword>
<feature type="binding site" evidence="9">
    <location>
        <position position="162"/>
    </location>
    <ligand>
        <name>[2Fe-2S] cluster</name>
        <dbReference type="ChEBI" id="CHEBI:190135"/>
    </ligand>
</feature>
<evidence type="ECO:0000256" key="10">
    <source>
        <dbReference type="SAM" id="MobiDB-lite"/>
    </source>
</evidence>
<accession>A0A132ABC4</accession>
<dbReference type="Proteomes" id="UP000070412">
    <property type="component" value="Unassembled WGS sequence"/>
</dbReference>
<dbReference type="FunFam" id="3.40.30.10:FF:000022">
    <property type="entry name" value="NADH dehydrogenase flavoprotein 2, mitochondrial"/>
    <property type="match status" value="1"/>
</dbReference>
<dbReference type="PANTHER" id="PTHR10371:SF3">
    <property type="entry name" value="NADH DEHYDROGENASE [UBIQUINONE] FLAVOPROTEIN 2, MITOCHONDRIAL"/>
    <property type="match status" value="1"/>
</dbReference>
<dbReference type="InterPro" id="IPR002023">
    <property type="entry name" value="NuoE-like"/>
</dbReference>
<evidence type="ECO:0000256" key="6">
    <source>
        <dbReference type="ARBA" id="ARBA00023014"/>
    </source>
</evidence>
<dbReference type="CDD" id="cd03064">
    <property type="entry name" value="TRX_Fd_NuoE"/>
    <property type="match status" value="1"/>
</dbReference>
<keyword evidence="3 9" id="KW-0479">Metal-binding</keyword>
<dbReference type="GO" id="GO:0008137">
    <property type="term" value="F:NADH dehydrogenase (ubiquinone) activity"/>
    <property type="evidence" value="ECO:0007669"/>
    <property type="project" value="UniProtKB-ARBA"/>
</dbReference>
<dbReference type="InterPro" id="IPR036249">
    <property type="entry name" value="Thioredoxin-like_sf"/>
</dbReference>
<evidence type="ECO:0000256" key="4">
    <source>
        <dbReference type="ARBA" id="ARBA00022967"/>
    </source>
</evidence>
<reference evidence="12 15" key="1">
    <citation type="journal article" date="2015" name="Parasit. Vectors">
        <title>Draft genome of the scabies mite.</title>
        <authorList>
            <person name="Rider S.D.Jr."/>
            <person name="Morgan M.S."/>
            <person name="Arlian L.G."/>
        </authorList>
    </citation>
    <scope>NUCLEOTIDE SEQUENCE [LARGE SCALE GENOMIC DNA]</scope>
    <source>
        <strain evidence="12">Arlian Lab</strain>
    </source>
</reference>
<dbReference type="EMBL" id="WVUK01000066">
    <property type="protein sequence ID" value="KAF7488360.1"/>
    <property type="molecule type" value="Genomic_DNA"/>
</dbReference>
<feature type="binding site" evidence="9">
    <location>
        <position position="128"/>
    </location>
    <ligand>
        <name>[2Fe-2S] cluster</name>
        <dbReference type="ChEBI" id="CHEBI:190135"/>
    </ligand>
</feature>
<dbReference type="PIRSF" id="PIRSF000216">
    <property type="entry name" value="NADH_DH_24kDa"/>
    <property type="match status" value="1"/>
</dbReference>
<dbReference type="PANTHER" id="PTHR10371">
    <property type="entry name" value="NADH DEHYDROGENASE UBIQUINONE FLAVOPROTEIN 2, MITOCHONDRIAL"/>
    <property type="match status" value="1"/>
</dbReference>
<feature type="binding site" evidence="9">
    <location>
        <position position="166"/>
    </location>
    <ligand>
        <name>[2Fe-2S] cluster</name>
        <dbReference type="ChEBI" id="CHEBI:190135"/>
    </ligand>
</feature>
<evidence type="ECO:0000313" key="14">
    <source>
        <dbReference type="Proteomes" id="UP000070412"/>
    </source>
</evidence>
<dbReference type="GO" id="GO:0098796">
    <property type="term" value="C:membrane protein complex"/>
    <property type="evidence" value="ECO:0007669"/>
    <property type="project" value="UniProtKB-ARBA"/>
</dbReference>